<reference evidence="2" key="2">
    <citation type="submission" date="2014-03" db="EMBL/GenBank/DDBJ databases">
        <authorList>
            <person name="Genoscope - CEA"/>
        </authorList>
    </citation>
    <scope>NUCLEOTIDE SEQUENCE</scope>
</reference>
<evidence type="ECO:0000313" key="2">
    <source>
        <dbReference type="EMBL" id="CDQ81045.1"/>
    </source>
</evidence>
<evidence type="ECO:0000313" key="3">
    <source>
        <dbReference type="Proteomes" id="UP000193380"/>
    </source>
</evidence>
<dbReference type="EMBL" id="FR905699">
    <property type="protein sequence ID" value="CDQ81045.1"/>
    <property type="molecule type" value="Genomic_DNA"/>
</dbReference>
<dbReference type="GO" id="GO:0051959">
    <property type="term" value="F:dynein light intermediate chain binding"/>
    <property type="evidence" value="ECO:0007669"/>
    <property type="project" value="InterPro"/>
</dbReference>
<accession>A0A060XVR7</accession>
<dbReference type="GO" id="GO:0005858">
    <property type="term" value="C:axonemal dynein complex"/>
    <property type="evidence" value="ECO:0007669"/>
    <property type="project" value="TreeGrafter"/>
</dbReference>
<dbReference type="InterPro" id="IPR013594">
    <property type="entry name" value="Dynein_heavy_tail"/>
</dbReference>
<dbReference type="GO" id="GO:0045505">
    <property type="term" value="F:dynein intermediate chain binding"/>
    <property type="evidence" value="ECO:0007669"/>
    <property type="project" value="InterPro"/>
</dbReference>
<evidence type="ECO:0000259" key="1">
    <source>
        <dbReference type="Pfam" id="PF08385"/>
    </source>
</evidence>
<dbReference type="GO" id="GO:0007018">
    <property type="term" value="P:microtubule-based movement"/>
    <property type="evidence" value="ECO:0007669"/>
    <property type="project" value="InterPro"/>
</dbReference>
<sequence>MYIFGKFETFQRRLYKILNMFSTITTYSALQDSKIEGLETMATTFQSIVLSMKKKHYSFLDQRRTDFDQDYDEFCKNTTDLHNQLKTFMDNTFDTIQNTERALNVLKTFER</sequence>
<dbReference type="InterPro" id="IPR026983">
    <property type="entry name" value="DHC"/>
</dbReference>
<proteinExistence type="predicted"/>
<dbReference type="Pfam" id="PF08385">
    <property type="entry name" value="DHC_N1"/>
    <property type="match status" value="1"/>
</dbReference>
<feature type="domain" description="Dynein heavy chain tail" evidence="1">
    <location>
        <begin position="1"/>
        <end position="110"/>
    </location>
</feature>
<protein>
    <recommendedName>
        <fullName evidence="1">Dynein heavy chain tail domain-containing protein</fullName>
    </recommendedName>
</protein>
<dbReference type="Proteomes" id="UP000193380">
    <property type="component" value="Unassembled WGS sequence"/>
</dbReference>
<reference evidence="2" key="1">
    <citation type="journal article" date="2014" name="Nat. Commun.">
        <title>The rainbow trout genome provides novel insights into evolution after whole-genome duplication in vertebrates.</title>
        <authorList>
            <person name="Berthelot C."/>
            <person name="Brunet F."/>
            <person name="Chalopin D."/>
            <person name="Juanchich A."/>
            <person name="Bernard M."/>
            <person name="Noel B."/>
            <person name="Bento P."/>
            <person name="Da Silva C."/>
            <person name="Labadie K."/>
            <person name="Alberti A."/>
            <person name="Aury J.M."/>
            <person name="Louis A."/>
            <person name="Dehais P."/>
            <person name="Bardou P."/>
            <person name="Montfort J."/>
            <person name="Klopp C."/>
            <person name="Cabau C."/>
            <person name="Gaspin C."/>
            <person name="Thorgaard G.H."/>
            <person name="Boussaha M."/>
            <person name="Quillet E."/>
            <person name="Guyomard R."/>
            <person name="Galiana D."/>
            <person name="Bobe J."/>
            <person name="Volff J.N."/>
            <person name="Genet C."/>
            <person name="Wincker P."/>
            <person name="Jaillon O."/>
            <person name="Roest Crollius H."/>
            <person name="Guiguen Y."/>
        </authorList>
    </citation>
    <scope>NUCLEOTIDE SEQUENCE [LARGE SCALE GENOMIC DNA]</scope>
</reference>
<dbReference type="PANTHER" id="PTHR46532:SF13">
    <property type="entry name" value="CYTOPLASMIC DYNEIN 1 HEAVY CHAIN 1"/>
    <property type="match status" value="1"/>
</dbReference>
<dbReference type="PaxDb" id="8022-A0A060XVR7"/>
<organism evidence="2 3">
    <name type="scientific">Oncorhynchus mykiss</name>
    <name type="common">Rainbow trout</name>
    <name type="synonym">Salmo gairdneri</name>
    <dbReference type="NCBI Taxonomy" id="8022"/>
    <lineage>
        <taxon>Eukaryota</taxon>
        <taxon>Metazoa</taxon>
        <taxon>Chordata</taxon>
        <taxon>Craniata</taxon>
        <taxon>Vertebrata</taxon>
        <taxon>Euteleostomi</taxon>
        <taxon>Actinopterygii</taxon>
        <taxon>Neopterygii</taxon>
        <taxon>Teleostei</taxon>
        <taxon>Protacanthopterygii</taxon>
        <taxon>Salmoniformes</taxon>
        <taxon>Salmonidae</taxon>
        <taxon>Salmoninae</taxon>
        <taxon>Oncorhynchus</taxon>
    </lineage>
</organism>
<dbReference type="STRING" id="8022.A0A060XVR7"/>
<gene>
    <name evidence="2" type="ORF">GSONMT00028583001</name>
</gene>
<dbReference type="AlphaFoldDB" id="A0A060XVR7"/>
<name>A0A060XVR7_ONCMY</name>
<dbReference type="PANTHER" id="PTHR46532">
    <property type="entry name" value="MALE FERTILITY FACTOR KL5"/>
    <property type="match status" value="1"/>
</dbReference>